<organism evidence="2 3">
    <name type="scientific">Lujinxingia vulgaris</name>
    <dbReference type="NCBI Taxonomy" id="2600176"/>
    <lineage>
        <taxon>Bacteria</taxon>
        <taxon>Deltaproteobacteria</taxon>
        <taxon>Bradymonadales</taxon>
        <taxon>Lujinxingiaceae</taxon>
        <taxon>Lujinxingia</taxon>
    </lineage>
</organism>
<dbReference type="InterPro" id="IPR008969">
    <property type="entry name" value="CarboxyPept-like_regulatory"/>
</dbReference>
<evidence type="ECO:0000313" key="3">
    <source>
        <dbReference type="Proteomes" id="UP000321046"/>
    </source>
</evidence>
<gene>
    <name evidence="2" type="ORF">FRC96_10145</name>
</gene>
<dbReference type="Pfam" id="PF13620">
    <property type="entry name" value="CarboxypepD_reg"/>
    <property type="match status" value="1"/>
</dbReference>
<reference evidence="2 3" key="1">
    <citation type="submission" date="2019-08" db="EMBL/GenBank/DDBJ databases">
        <title>Bradymonadales sp. TMQ2.</title>
        <authorList>
            <person name="Liang Q."/>
        </authorList>
    </citation>
    <scope>NUCLEOTIDE SEQUENCE [LARGE SCALE GENOMIC DNA]</scope>
    <source>
        <strain evidence="2 3">TMQ2</strain>
    </source>
</reference>
<dbReference type="SUPFAM" id="SSF49464">
    <property type="entry name" value="Carboxypeptidase regulatory domain-like"/>
    <property type="match status" value="1"/>
</dbReference>
<dbReference type="PROSITE" id="PS51257">
    <property type="entry name" value="PROKAR_LIPOPROTEIN"/>
    <property type="match status" value="1"/>
</dbReference>
<dbReference type="EMBL" id="VOSL01000044">
    <property type="protein sequence ID" value="TXD36431.1"/>
    <property type="molecule type" value="Genomic_DNA"/>
</dbReference>
<sequence>MTRVSGGVPLPFRMLVGLLTGLAAASCGPGGPDGPEPPDEDQPVLYGECRSDTECPSTRRCEQELCVVPVVRDTLRYGLTILPSSASDIAPQTIAAQSRPVTGATVEVDALATLELQLEGVSPDQSATLVAIPDGSLSEAQTQAGVREGRATLRLARGDYAIILVPDGSELPRYDLGPLSVEGDGERTLEVPPTSQLRELRGRLVRRSGLPLDLLDLPVAGARVIGIDPDSRQTTSTAITDGLGEFVLLAPEDGRTYDLRVTPAQPDALIPQATFEGAFGPENDQGRFHLGNWLIELLQLEVQLQTATPFAPEDWSTYALEARAPLGIGELQLPIPVDAGGRARARLLTGTYALEVRPPADSALESTVVETSLLDGLSTTVELAARPEISGRVIDSAGEPVASARLRLEHLQRSNVSRSLTTLEDGSWSARLPAGDYRVTIVPPASLGQPRQVETLSANDQTPTLLFRLAAPTIVRGELTHPQHPTGAITVQLTHPETGDILAEGRTDTTGRYQLIVPAPVLEDLR</sequence>
<feature type="signal peptide" evidence="1">
    <location>
        <begin position="1"/>
        <end position="25"/>
    </location>
</feature>
<evidence type="ECO:0000313" key="2">
    <source>
        <dbReference type="EMBL" id="TXD36431.1"/>
    </source>
</evidence>
<dbReference type="GO" id="GO:0004180">
    <property type="term" value="F:carboxypeptidase activity"/>
    <property type="evidence" value="ECO:0007669"/>
    <property type="project" value="UniProtKB-KW"/>
</dbReference>
<dbReference type="RefSeq" id="WP_146974381.1">
    <property type="nucleotide sequence ID" value="NZ_VOSL01000044.1"/>
</dbReference>
<comment type="caution">
    <text evidence="2">The sequence shown here is derived from an EMBL/GenBank/DDBJ whole genome shotgun (WGS) entry which is preliminary data.</text>
</comment>
<keyword evidence="2" id="KW-0378">Hydrolase</keyword>
<dbReference type="Proteomes" id="UP000321046">
    <property type="component" value="Unassembled WGS sequence"/>
</dbReference>
<dbReference type="Gene3D" id="2.60.40.1120">
    <property type="entry name" value="Carboxypeptidase-like, regulatory domain"/>
    <property type="match status" value="1"/>
</dbReference>
<dbReference type="OrthoDB" id="5486298at2"/>
<evidence type="ECO:0000256" key="1">
    <source>
        <dbReference type="SAM" id="SignalP"/>
    </source>
</evidence>
<keyword evidence="2" id="KW-0121">Carboxypeptidase</keyword>
<name>A0A5C6X9P7_9DELT</name>
<accession>A0A5C6X9P7</accession>
<keyword evidence="2" id="KW-0645">Protease</keyword>
<keyword evidence="1" id="KW-0732">Signal</keyword>
<proteinExistence type="predicted"/>
<dbReference type="AlphaFoldDB" id="A0A5C6X9P7"/>
<feature type="chain" id="PRO_5022980609" evidence="1">
    <location>
        <begin position="26"/>
        <end position="526"/>
    </location>
</feature>
<protein>
    <submittedName>
        <fullName evidence="2">Carboxypeptidase regulatory-like domain-containing protein</fullName>
    </submittedName>
</protein>